<dbReference type="Pfam" id="PF02525">
    <property type="entry name" value="Flavodoxin_2"/>
    <property type="match status" value="1"/>
</dbReference>
<evidence type="ECO:0000259" key="1">
    <source>
        <dbReference type="Pfam" id="PF02525"/>
    </source>
</evidence>
<organism evidence="2 3">
    <name type="scientific">Candidatus Lokiarchaeum ossiferum</name>
    <dbReference type="NCBI Taxonomy" id="2951803"/>
    <lineage>
        <taxon>Archaea</taxon>
        <taxon>Promethearchaeati</taxon>
        <taxon>Promethearchaeota</taxon>
        <taxon>Promethearchaeia</taxon>
        <taxon>Promethearchaeales</taxon>
        <taxon>Promethearchaeaceae</taxon>
        <taxon>Candidatus Lokiarchaeum</taxon>
    </lineage>
</organism>
<feature type="domain" description="Flavodoxin-like fold" evidence="1">
    <location>
        <begin position="1"/>
        <end position="103"/>
    </location>
</feature>
<name>A0ABY6HQE3_9ARCH</name>
<sequence length="220" mass="25499">MQLLAINGSPRGKKSNSRIILKSITSGAESVENWRTDTIYLNQVSSYEERIASITIADVILLIFPLYTDSMPGIVMKFIEVLQNNRECIAQKKIGFIIQSGFPERHHSVFIQKYFIKLAQKLDCCYIGSAILGGIEGIQNSSKEEFEEYDILFTEIGRMIVSEGKIEEEMFDSIKGPYKFPRWVAFLFKYIMKLKKGQSFWDNQLKTNNAYEQRFERPYE</sequence>
<accession>A0ABY6HQE3</accession>
<evidence type="ECO:0000313" key="3">
    <source>
        <dbReference type="Proteomes" id="UP001208689"/>
    </source>
</evidence>
<dbReference type="InterPro" id="IPR003680">
    <property type="entry name" value="Flavodoxin_fold"/>
</dbReference>
<protein>
    <recommendedName>
        <fullName evidence="1">Flavodoxin-like fold domain-containing protein</fullName>
    </recommendedName>
</protein>
<dbReference type="InterPro" id="IPR029039">
    <property type="entry name" value="Flavoprotein-like_sf"/>
</dbReference>
<evidence type="ECO:0000313" key="2">
    <source>
        <dbReference type="EMBL" id="UYP45729.1"/>
    </source>
</evidence>
<proteinExistence type="predicted"/>
<dbReference type="Proteomes" id="UP001208689">
    <property type="component" value="Chromosome"/>
</dbReference>
<gene>
    <name evidence="2" type="ORF">NEF87_002014</name>
</gene>
<dbReference type="EMBL" id="CP104013">
    <property type="protein sequence ID" value="UYP45729.1"/>
    <property type="molecule type" value="Genomic_DNA"/>
</dbReference>
<dbReference type="Gene3D" id="3.40.50.360">
    <property type="match status" value="1"/>
</dbReference>
<dbReference type="SUPFAM" id="SSF52218">
    <property type="entry name" value="Flavoproteins"/>
    <property type="match status" value="1"/>
</dbReference>
<keyword evidence="3" id="KW-1185">Reference proteome</keyword>
<reference evidence="2" key="1">
    <citation type="submission" date="2022-09" db="EMBL/GenBank/DDBJ databases">
        <title>Actin cytoskeleton and complex cell architecture in an #Asgard archaeon.</title>
        <authorList>
            <person name="Ponce Toledo R.I."/>
            <person name="Schleper C."/>
            <person name="Rodrigues Oliveira T."/>
            <person name="Wollweber F."/>
            <person name="Xu J."/>
            <person name="Rittmann S."/>
            <person name="Klingl A."/>
            <person name="Pilhofer M."/>
        </authorList>
    </citation>
    <scope>NUCLEOTIDE SEQUENCE</scope>
    <source>
        <strain evidence="2">B-35</strain>
    </source>
</reference>